<comment type="caution">
    <text evidence="1">The sequence shown here is derived from an EMBL/GenBank/DDBJ whole genome shotgun (WGS) entry which is preliminary data.</text>
</comment>
<sequence>MSLRLKVSNQKALQDIRKYWVNPLQPDTSFVESVYAQGDPDSLVFELFVSYSHLAQLLTNNQSSKIRLSDIEPTQQVVAHYTSKVKLTESIVVGKAVQSLYGVFFVPTRDGESGTLPICQECELKEPIAQRVIDLLLASLEP</sequence>
<gene>
    <name evidence="1" type="ORF">E4U03_09245</name>
</gene>
<accession>A0A4Y9F1W1</accession>
<dbReference type="OrthoDB" id="4075286at2"/>
<dbReference type="Pfam" id="PF11238">
    <property type="entry name" value="DUF3039"/>
    <property type="match status" value="1"/>
</dbReference>
<dbReference type="AlphaFoldDB" id="A0A4Y9F1W1"/>
<organism evidence="1 2">
    <name type="scientific">Rothia nasimurium</name>
    <dbReference type="NCBI Taxonomy" id="85336"/>
    <lineage>
        <taxon>Bacteria</taxon>
        <taxon>Bacillati</taxon>
        <taxon>Actinomycetota</taxon>
        <taxon>Actinomycetes</taxon>
        <taxon>Micrococcales</taxon>
        <taxon>Micrococcaceae</taxon>
        <taxon>Rothia</taxon>
    </lineage>
</organism>
<dbReference type="Proteomes" id="UP000297951">
    <property type="component" value="Unassembled WGS sequence"/>
</dbReference>
<dbReference type="EMBL" id="SPQC01000034">
    <property type="protein sequence ID" value="TFU21360.1"/>
    <property type="molecule type" value="Genomic_DNA"/>
</dbReference>
<reference evidence="1 2" key="1">
    <citation type="submission" date="2019-03" db="EMBL/GenBank/DDBJ databases">
        <title>Diversity of the mouse oral microbiome.</title>
        <authorList>
            <person name="Joseph S."/>
            <person name="Aduse-Opoku J."/>
            <person name="Curtis M."/>
            <person name="Wade W."/>
            <person name="Hashim A."/>
        </authorList>
    </citation>
    <scope>NUCLEOTIDE SEQUENCE [LARGE SCALE GENOMIC DNA]</scope>
    <source>
        <strain evidence="2">irhom_31</strain>
    </source>
</reference>
<protein>
    <submittedName>
        <fullName evidence="1">DUF3039 domain-containing protein</fullName>
    </submittedName>
</protein>
<proteinExistence type="predicted"/>
<dbReference type="InterPro" id="IPR021400">
    <property type="entry name" value="DUF3039"/>
</dbReference>
<evidence type="ECO:0000313" key="1">
    <source>
        <dbReference type="EMBL" id="TFU21360.1"/>
    </source>
</evidence>
<evidence type="ECO:0000313" key="2">
    <source>
        <dbReference type="Proteomes" id="UP000297951"/>
    </source>
</evidence>
<name>A0A4Y9F1W1_9MICC</name>